<keyword evidence="6" id="KW-1185">Reference proteome</keyword>
<evidence type="ECO:0000259" key="4">
    <source>
        <dbReference type="PROSITE" id="PS50949"/>
    </source>
</evidence>
<comment type="caution">
    <text evidence="5">The sequence shown here is derived from an EMBL/GenBank/DDBJ whole genome shotgun (WGS) entry which is preliminary data.</text>
</comment>
<dbReference type="InterPro" id="IPR033532">
    <property type="entry name" value="AraR_ligand_bind_dom"/>
</dbReference>
<dbReference type="RefSeq" id="WP_133233198.1">
    <property type="nucleotide sequence ID" value="NZ_SMRT01000014.1"/>
</dbReference>
<evidence type="ECO:0000313" key="5">
    <source>
        <dbReference type="EMBL" id="TDF94094.1"/>
    </source>
</evidence>
<dbReference type="InterPro" id="IPR036388">
    <property type="entry name" value="WH-like_DNA-bd_sf"/>
</dbReference>
<proteinExistence type="predicted"/>
<dbReference type="Gene3D" id="3.40.50.2300">
    <property type="match status" value="2"/>
</dbReference>
<dbReference type="CDD" id="cd01541">
    <property type="entry name" value="PBP1_AraR"/>
    <property type="match status" value="1"/>
</dbReference>
<keyword evidence="3" id="KW-0804">Transcription</keyword>
<gene>
    <name evidence="5" type="ORF">E1757_24685</name>
</gene>
<name>A0A4V2ZSP7_9BACL</name>
<evidence type="ECO:0000256" key="1">
    <source>
        <dbReference type="ARBA" id="ARBA00023015"/>
    </source>
</evidence>
<evidence type="ECO:0000256" key="3">
    <source>
        <dbReference type="ARBA" id="ARBA00023163"/>
    </source>
</evidence>
<dbReference type="InterPro" id="IPR036390">
    <property type="entry name" value="WH_DNA-bd_sf"/>
</dbReference>
<dbReference type="InterPro" id="IPR046335">
    <property type="entry name" value="LacI/GalR-like_sensor"/>
</dbReference>
<dbReference type="SMART" id="SM00345">
    <property type="entry name" value="HTH_GNTR"/>
    <property type="match status" value="1"/>
</dbReference>
<evidence type="ECO:0000313" key="6">
    <source>
        <dbReference type="Proteomes" id="UP000295636"/>
    </source>
</evidence>
<dbReference type="PROSITE" id="PS50949">
    <property type="entry name" value="HTH_GNTR"/>
    <property type="match status" value="1"/>
</dbReference>
<feature type="domain" description="HTH gntR-type" evidence="4">
    <location>
        <begin position="38"/>
        <end position="106"/>
    </location>
</feature>
<dbReference type="Pfam" id="PF00392">
    <property type="entry name" value="GntR"/>
    <property type="match status" value="1"/>
</dbReference>
<dbReference type="Proteomes" id="UP000295636">
    <property type="component" value="Unassembled WGS sequence"/>
</dbReference>
<protein>
    <submittedName>
        <fullName evidence="5">GntR family transcriptional regulator</fullName>
    </submittedName>
</protein>
<evidence type="ECO:0000256" key="2">
    <source>
        <dbReference type="ARBA" id="ARBA00023125"/>
    </source>
</evidence>
<dbReference type="PRINTS" id="PR00035">
    <property type="entry name" value="HTHGNTR"/>
</dbReference>
<dbReference type="Gene3D" id="1.10.10.10">
    <property type="entry name" value="Winged helix-like DNA-binding domain superfamily/Winged helix DNA-binding domain"/>
    <property type="match status" value="1"/>
</dbReference>
<dbReference type="InterPro" id="IPR028082">
    <property type="entry name" value="Peripla_BP_I"/>
</dbReference>
<dbReference type="OrthoDB" id="9813468at2"/>
<dbReference type="GO" id="GO:0000976">
    <property type="term" value="F:transcription cis-regulatory region binding"/>
    <property type="evidence" value="ECO:0007669"/>
    <property type="project" value="TreeGrafter"/>
</dbReference>
<dbReference type="SUPFAM" id="SSF46785">
    <property type="entry name" value="Winged helix' DNA-binding domain"/>
    <property type="match status" value="1"/>
</dbReference>
<dbReference type="PANTHER" id="PTHR30146">
    <property type="entry name" value="LACI-RELATED TRANSCRIPTIONAL REPRESSOR"/>
    <property type="match status" value="1"/>
</dbReference>
<reference evidence="5 6" key="1">
    <citation type="submission" date="2019-03" db="EMBL/GenBank/DDBJ databases">
        <title>This is whole genome sequence of Paenibacillus sp MS74 strain.</title>
        <authorList>
            <person name="Trinh H.N."/>
        </authorList>
    </citation>
    <scope>NUCLEOTIDE SEQUENCE [LARGE SCALE GENOMIC DNA]</scope>
    <source>
        <strain evidence="5 6">MS74</strain>
    </source>
</reference>
<dbReference type="AlphaFoldDB" id="A0A4V2ZSP7"/>
<keyword evidence="1" id="KW-0805">Transcription regulation</keyword>
<accession>A0A4V2ZSP7</accession>
<dbReference type="GO" id="GO:0003700">
    <property type="term" value="F:DNA-binding transcription factor activity"/>
    <property type="evidence" value="ECO:0007669"/>
    <property type="project" value="InterPro"/>
</dbReference>
<sequence>MSNFEIKVCIKKHREYNRICTYKYTLMRLQMDNELKQPKKYKVIKQEIKSWILSGKLKIHEQLATEVEIAEQFYTSRQTARRALGELENEGYLYRVQGRGTFVNNWTVQPQKTTKNIALITSHLFSYIFQNIVQGAEEVLTSRNYGLFLMSTNNDFSKERECLESCLMKPLHGLIIEPALSALPNPNLSYYLSLEEKGIPYVMTNACYPQLGSTALLLDDEKGSFLAVEHLVSLGHKRIAGIFHREVLQGIGRMRGYINALRHFGVPIRNQLVGMYNFLEKSVQPAALLREMMHLPRDERPTALVTYSDQTAVSLLDTIREMGIRIPEDLAIVSFDDSAFATATEIKFTSVAHPKEQMGRMAVELLIDSIEKNIRPTGYVFEPNLVVRQSTVKTIQNE</sequence>
<dbReference type="CDD" id="cd07377">
    <property type="entry name" value="WHTH_GntR"/>
    <property type="match status" value="1"/>
</dbReference>
<dbReference type="InterPro" id="IPR000524">
    <property type="entry name" value="Tscrpt_reg_HTH_GntR"/>
</dbReference>
<organism evidence="5 6">
    <name type="scientific">Paenibacillus piri</name>
    <dbReference type="NCBI Taxonomy" id="2547395"/>
    <lineage>
        <taxon>Bacteria</taxon>
        <taxon>Bacillati</taxon>
        <taxon>Bacillota</taxon>
        <taxon>Bacilli</taxon>
        <taxon>Bacillales</taxon>
        <taxon>Paenibacillaceae</taxon>
        <taxon>Paenibacillus</taxon>
    </lineage>
</organism>
<dbReference type="SUPFAM" id="SSF53822">
    <property type="entry name" value="Periplasmic binding protein-like I"/>
    <property type="match status" value="1"/>
</dbReference>
<dbReference type="PANTHER" id="PTHR30146:SF150">
    <property type="entry name" value="ARABINOSE METABOLISM TRANSCRIPTIONAL REPRESSOR"/>
    <property type="match status" value="1"/>
</dbReference>
<keyword evidence="2" id="KW-0238">DNA-binding</keyword>
<dbReference type="EMBL" id="SMRT01000014">
    <property type="protein sequence ID" value="TDF94094.1"/>
    <property type="molecule type" value="Genomic_DNA"/>
</dbReference>
<dbReference type="Pfam" id="PF13377">
    <property type="entry name" value="Peripla_BP_3"/>
    <property type="match status" value="1"/>
</dbReference>